<evidence type="ECO:0000259" key="7">
    <source>
        <dbReference type="Pfam" id="PF22544"/>
    </source>
</evidence>
<evidence type="ECO:0000313" key="9">
    <source>
        <dbReference type="Proteomes" id="UP000001357"/>
    </source>
</evidence>
<evidence type="ECO:0000256" key="6">
    <source>
        <dbReference type="SAM" id="MobiDB-lite"/>
    </source>
</evidence>
<sequence length="1871" mass="203804">MIKAYVVVEAVPNPSEHELIFDIEDAEPLRVPLVALEPVPALHVQADLNFGEVIEDGEVHTRQLIICNVGDADADVVLDTSELPGHVNATPNHGTIVAGGGELAVRVDFAAAQPGHTSANLNIICNGKQDTAVPIAGDVIRQRLLLQKPGRSETVAAQDIGYFYYNTTRSLRVTIYNDRPCATDFYTKLERQRIWVYTANGREGCDTFTDTLDIVQVQPAEGHLAPQEKMVLTITVNPKLTAEQRQISRAYACRRDFEFDLALCAVNTDLRAPFRLSATAVVPQFEVSDSQVTFDGTPLGETTLLGTGSMVPNEDVRQRKAFKAQHGRKCPGYMRIVITQVARPRQVVSAFSDDPVPGLVSSPLGSTVDFGSVCEGSRNQQEVTIRNTLDRPLELSFRCSRAELSNSTIVERLAPGEEGRLLLVLDGITASTPRDLLVPVGIGVNAQQERRISVRAIVVPFAIKAEPDALVISPGTIIHRHKPSATCTLFNPFGREARFKWLPERSASAFTMLPVTISQHEFTWAHVYEYQSVAREFVLRNDSPSVCRVTFDLAQLESASVVALDDKDEGLVEATDLVTPSGEEVQHIHVKLEAGAEISLLFRLHPRQIASLRAKVPVSVGEHPVGELHVSATVLKAPVHVDAPKVYVTYNPNEMMVGETCLTNVSQHPVSMLIDLSDLRSSPVALLNDDAQAIKDNIWEFNLAEGEQRTLSFAMLQSSRATITRRLPIYLQKQAAPLAVLEVVEGSAAVDIAPAIPSVDVGALMTGQTWEGVVHLDALSDVTQPLELAALVQDHQGVDMTLLRSAQDHTSVRVAFPEGNILQPGTDRLPLSVTVKARVVGDIFATVVVFRRDPTEDVQVCTLSVRGICDNSVLSDVNNLQYDDEAFKTAENVMLRFLGQYGTQRSIPVENPQSFVERCGWTAIDMVSFLSNASIPGLPLTRPLTYSEDQSRHMLQLAISFVSDHGGLLEPVTPESLRSGEASFEQRKSWLRFFAQVLRCFVIGRGPLYVWRKPERTRLRSSNFTDSQTRVVDWFCQATNQPHPQNLRELLLDLKPLKNLLVKTMPDLATLLTQFKDESVTVDARRHNAIIVIETLRRVRFLFNMDAADFLECNNVFVLLFLHSLHAFLPQLTQCWQTVKLQGAVNASLKTVIKLPNTQKHAVVVHLTALCDEMGLDFAASTAVANGTEIEIPVTWRPKGELRCQEKILLAVQRSGSAHVEAGHVLVDLQADLQATQPSLIVEASCYELAQATLVVPPRQIPAAGMYDVTVRALDAPEDPNPLPALWACKDELHLQPGSPGRLMVKFLPTRLGLHRVHVVLAHRSSGQQVCLEVHGNSSPAAPNESFHWQCNLAKPEQRVINIPYINGARRVAFSTISREVANLRNVALTSRVPGSSSGSLELRTSVLGSAHAKCPASVELTPGMDADTATVPLPVNFTPVAVGTYKFAITLQGSGDTRVFQIVADVLDGKHVNMACRAALHGEAVVTATVLNPCDAPRRFRCVLEGPPSFSLVGQPKDGEVVVPNEREAAVEVAFSPTTPGTERSVLRMVDVLTGVTSEFHLRGTGGLESRSASANLLDLGRRRNEDVSLQQFEARSGFSPRSNSRSGGATRVENDENGDGSFDLADESNANDLDGDGTVRTASRLSEDNAEQAAATDIDGWASSVDTTGEGVGLQLHEDAPLITVGEPTPFEVRIFNGTFEDVVAQVRVPSPFVQVLQPRAGARCRLRAQQTRTLALEATLPDMRDYQVPLQLVTEDEQTREGRKGIQCLCAIRTTASPLTGGSLTLSRVSDTEPTARYSLVPGDTLASVNLVKPSNCLQAELDSDNAGRLAVQFAPGRSAGVTQADALVTTSQGRTFLLPISAAPPGL</sequence>
<proteinExistence type="predicted"/>
<protein>
    <recommendedName>
        <fullName evidence="7">HYDIN/VesB/CFA65-like Ig-like domain-containing protein</fullName>
    </recommendedName>
</protein>
<dbReference type="InterPro" id="IPR053879">
    <property type="entry name" value="HYDIN_VesB_CFA65-like_Ig"/>
</dbReference>
<comment type="subcellular location">
    <subcellularLocation>
        <location evidence="1">Cell projection</location>
        <location evidence="1">Cilium</location>
    </subcellularLocation>
    <subcellularLocation>
        <location evidence="2">Cytoplasm</location>
    </subcellularLocation>
</comment>
<dbReference type="GO" id="GO:0005737">
    <property type="term" value="C:cytoplasm"/>
    <property type="evidence" value="ECO:0007669"/>
    <property type="project" value="UniProtKB-SubCell"/>
</dbReference>
<dbReference type="Pfam" id="PF22544">
    <property type="entry name" value="HYDIN_VesB_CFA65-like_Ig"/>
    <property type="match status" value="1"/>
</dbReference>
<accession>A9VAU9</accession>
<feature type="compositionally biased region" description="Polar residues" evidence="6">
    <location>
        <begin position="1594"/>
        <end position="1609"/>
    </location>
</feature>
<keyword evidence="5" id="KW-0966">Cell projection</keyword>
<dbReference type="Gene3D" id="2.60.40.10">
    <property type="entry name" value="Immunoglobulins"/>
    <property type="match status" value="1"/>
</dbReference>
<keyword evidence="9" id="KW-1185">Reference proteome</keyword>
<feature type="region of interest" description="Disordered" evidence="6">
    <location>
        <begin position="1594"/>
        <end position="1666"/>
    </location>
</feature>
<dbReference type="GO" id="GO:0005929">
    <property type="term" value="C:cilium"/>
    <property type="evidence" value="ECO:0000318"/>
    <property type="project" value="GO_Central"/>
</dbReference>
<keyword evidence="3" id="KW-0963">Cytoplasm</keyword>
<evidence type="ECO:0000313" key="8">
    <source>
        <dbReference type="EMBL" id="EDQ85439.1"/>
    </source>
</evidence>
<dbReference type="GO" id="GO:0060271">
    <property type="term" value="P:cilium assembly"/>
    <property type="evidence" value="ECO:0000318"/>
    <property type="project" value="GO_Central"/>
</dbReference>
<dbReference type="InterPro" id="IPR013783">
    <property type="entry name" value="Ig-like_fold"/>
</dbReference>
<dbReference type="Proteomes" id="UP000001357">
    <property type="component" value="Unassembled WGS sequence"/>
</dbReference>
<reference evidence="8 9" key="1">
    <citation type="journal article" date="2008" name="Nature">
        <title>The genome of the choanoflagellate Monosiga brevicollis and the origin of metazoans.</title>
        <authorList>
            <consortium name="JGI Sequencing"/>
            <person name="King N."/>
            <person name="Westbrook M.J."/>
            <person name="Young S.L."/>
            <person name="Kuo A."/>
            <person name="Abedin M."/>
            <person name="Chapman J."/>
            <person name="Fairclough S."/>
            <person name="Hellsten U."/>
            <person name="Isogai Y."/>
            <person name="Letunic I."/>
            <person name="Marr M."/>
            <person name="Pincus D."/>
            <person name="Putnam N."/>
            <person name="Rokas A."/>
            <person name="Wright K.J."/>
            <person name="Zuzow R."/>
            <person name="Dirks W."/>
            <person name="Good M."/>
            <person name="Goodstein D."/>
            <person name="Lemons D."/>
            <person name="Li W."/>
            <person name="Lyons J.B."/>
            <person name="Morris A."/>
            <person name="Nichols S."/>
            <person name="Richter D.J."/>
            <person name="Salamov A."/>
            <person name="Bork P."/>
            <person name="Lim W.A."/>
            <person name="Manning G."/>
            <person name="Miller W.T."/>
            <person name="McGinnis W."/>
            <person name="Shapiro H."/>
            <person name="Tjian R."/>
            <person name="Grigoriev I.V."/>
            <person name="Rokhsar D."/>
        </authorList>
    </citation>
    <scope>NUCLEOTIDE SEQUENCE [LARGE SCALE GENOMIC DNA]</scope>
    <source>
        <strain evidence="9">MX1 / ATCC 50154</strain>
    </source>
</reference>
<name>A9VAU9_MONBE</name>
<feature type="domain" description="HYDIN/VesB/CFA65-like Ig-like" evidence="7">
    <location>
        <begin position="40"/>
        <end position="136"/>
    </location>
</feature>
<dbReference type="InParanoid" id="A9VAU9"/>
<gene>
    <name evidence="8" type="ORF">MONBRDRAFT_11974</name>
</gene>
<dbReference type="RefSeq" id="XP_001749850.1">
    <property type="nucleotide sequence ID" value="XM_001749798.1"/>
</dbReference>
<dbReference type="EMBL" id="CH991574">
    <property type="protein sequence ID" value="EDQ85439.1"/>
    <property type="molecule type" value="Genomic_DNA"/>
</dbReference>
<evidence type="ECO:0000256" key="5">
    <source>
        <dbReference type="ARBA" id="ARBA00023273"/>
    </source>
</evidence>
<evidence type="ECO:0000256" key="1">
    <source>
        <dbReference type="ARBA" id="ARBA00004138"/>
    </source>
</evidence>
<keyword evidence="4" id="KW-0969">Cilium</keyword>
<dbReference type="KEGG" id="mbr:MONBRDRAFT_11974"/>
<dbReference type="PANTHER" id="PTHR45912:SF3">
    <property type="entry name" value="CILIA- AND FLAGELLA-ASSOCIATED PROTEIN 47"/>
    <property type="match status" value="1"/>
</dbReference>
<evidence type="ECO:0000256" key="2">
    <source>
        <dbReference type="ARBA" id="ARBA00004496"/>
    </source>
</evidence>
<dbReference type="GeneID" id="5895083"/>
<dbReference type="PANTHER" id="PTHR45912">
    <property type="entry name" value="CILIA- AND FLAGELLA-ASSOCIATED PROTEIN 47"/>
    <property type="match status" value="1"/>
</dbReference>
<organism evidence="8 9">
    <name type="scientific">Monosiga brevicollis</name>
    <name type="common">Choanoflagellate</name>
    <dbReference type="NCBI Taxonomy" id="81824"/>
    <lineage>
        <taxon>Eukaryota</taxon>
        <taxon>Choanoflagellata</taxon>
        <taxon>Craspedida</taxon>
        <taxon>Salpingoecidae</taxon>
        <taxon>Monosiga</taxon>
    </lineage>
</organism>
<evidence type="ECO:0000256" key="3">
    <source>
        <dbReference type="ARBA" id="ARBA00022490"/>
    </source>
</evidence>
<evidence type="ECO:0000256" key="4">
    <source>
        <dbReference type="ARBA" id="ARBA00023069"/>
    </source>
</evidence>